<dbReference type="RefSeq" id="WP_199705618.1">
    <property type="nucleotide sequence ID" value="NZ_JAEMNV010000005.1"/>
</dbReference>
<evidence type="ECO:0000313" key="8">
    <source>
        <dbReference type="Proteomes" id="UP000655868"/>
    </source>
</evidence>
<feature type="transmembrane region" description="Helical" evidence="6">
    <location>
        <begin position="50"/>
        <end position="72"/>
    </location>
</feature>
<feature type="transmembrane region" description="Helical" evidence="6">
    <location>
        <begin position="144"/>
        <end position="162"/>
    </location>
</feature>
<proteinExistence type="predicted"/>
<dbReference type="InterPro" id="IPR050367">
    <property type="entry name" value="APC_superfamily"/>
</dbReference>
<feature type="transmembrane region" description="Helical" evidence="6">
    <location>
        <begin position="257"/>
        <end position="279"/>
    </location>
</feature>
<feature type="transmembrane region" description="Helical" evidence="6">
    <location>
        <begin position="362"/>
        <end position="383"/>
    </location>
</feature>
<evidence type="ECO:0000256" key="1">
    <source>
        <dbReference type="ARBA" id="ARBA00004651"/>
    </source>
</evidence>
<feature type="transmembrane region" description="Helical" evidence="6">
    <location>
        <begin position="21"/>
        <end position="44"/>
    </location>
</feature>
<evidence type="ECO:0000256" key="2">
    <source>
        <dbReference type="ARBA" id="ARBA00022475"/>
    </source>
</evidence>
<keyword evidence="4 6" id="KW-1133">Transmembrane helix</keyword>
<organism evidence="7 8">
    <name type="scientific">Antrihabitans stalagmiti</name>
    <dbReference type="NCBI Taxonomy" id="2799499"/>
    <lineage>
        <taxon>Bacteria</taxon>
        <taxon>Bacillati</taxon>
        <taxon>Actinomycetota</taxon>
        <taxon>Actinomycetes</taxon>
        <taxon>Mycobacteriales</taxon>
        <taxon>Nocardiaceae</taxon>
        <taxon>Antrihabitans</taxon>
    </lineage>
</organism>
<feature type="transmembrane region" description="Helical" evidence="6">
    <location>
        <begin position="318"/>
        <end position="336"/>
    </location>
</feature>
<dbReference type="PANTHER" id="PTHR42770:SF7">
    <property type="entry name" value="MEMBRANE PROTEIN"/>
    <property type="match status" value="1"/>
</dbReference>
<dbReference type="GO" id="GO:0005886">
    <property type="term" value="C:plasma membrane"/>
    <property type="evidence" value="ECO:0007669"/>
    <property type="project" value="UniProtKB-SubCell"/>
</dbReference>
<evidence type="ECO:0000313" key="7">
    <source>
        <dbReference type="EMBL" id="MBJ8340756.1"/>
    </source>
</evidence>
<keyword evidence="5 6" id="KW-0472">Membrane</keyword>
<feature type="transmembrane region" description="Helical" evidence="6">
    <location>
        <begin position="472"/>
        <end position="493"/>
    </location>
</feature>
<accession>A0A934U4U1</accession>
<keyword evidence="8" id="KW-1185">Reference proteome</keyword>
<name>A0A934U4U1_9NOCA</name>
<feature type="transmembrane region" description="Helical" evidence="6">
    <location>
        <begin position="216"/>
        <end position="236"/>
    </location>
</feature>
<sequence length="542" mass="57641">MATNAATEIRTSDDGGKGLKTGAIGFFSSVVIGVASTAPAYSLAATLGPIVILVGLQSPAIIVLAFVPILFVSIGYQQLNKREPDCGTTFTWATKAFGPKTGWMGGWGIIAADVLVMASLAQVAGQYMFLLVGADGIGSDPSSGWVLLAGLIWMGLMTYICFRGIEISARFQQALLALEVLVLVVFAGTALVRVYGSDPPDTAIRPELSWFNPFEIGSINTFAQGIILMLFIYWGWDSAVAINEETKDRDKTPGRAAVTSTILLLVTYVIVALAAQSYAGVGDSGVGLANEENSSDILSVVGDAAFGDSTFGSVMGKLLILLVLCSAAACTQTTILPTSRTTLSMAAFKAIPRRFADIHPKYLTPTSSTIWMGVISALIYLAMNFYSGGGLVEDAVTAIGMMIAFYYGLTGFACAWYYRRELTGSVRDFLLRGVFPALGGVLLFGGLILTAVQDWKPENSAVVWTTPWNWTIGWAFLLGAGSAVLGVALMIWASRVYKPFFRGETLNRDTPIFLAEDAPITARLTLPDSGTPGLVVPPPEDK</sequence>
<feature type="transmembrane region" description="Helical" evidence="6">
    <location>
        <begin position="430"/>
        <end position="452"/>
    </location>
</feature>
<dbReference type="PANTHER" id="PTHR42770">
    <property type="entry name" value="AMINO ACID TRANSPORTER-RELATED"/>
    <property type="match status" value="1"/>
</dbReference>
<comment type="subcellular location">
    <subcellularLocation>
        <location evidence="1">Cell membrane</location>
        <topology evidence="1">Multi-pass membrane protein</topology>
    </subcellularLocation>
</comment>
<dbReference type="PIRSF" id="PIRSF006060">
    <property type="entry name" value="AA_transporter"/>
    <property type="match status" value="1"/>
</dbReference>
<dbReference type="Gene3D" id="1.20.1740.10">
    <property type="entry name" value="Amino acid/polyamine transporter I"/>
    <property type="match status" value="1"/>
</dbReference>
<protein>
    <submittedName>
        <fullName evidence="7">APC family permease</fullName>
    </submittedName>
</protein>
<dbReference type="Proteomes" id="UP000655868">
    <property type="component" value="Unassembled WGS sequence"/>
</dbReference>
<keyword evidence="2" id="KW-1003">Cell membrane</keyword>
<evidence type="ECO:0000256" key="6">
    <source>
        <dbReference type="SAM" id="Phobius"/>
    </source>
</evidence>
<comment type="caution">
    <text evidence="7">The sequence shown here is derived from an EMBL/GenBank/DDBJ whole genome shotgun (WGS) entry which is preliminary data.</text>
</comment>
<evidence type="ECO:0000256" key="5">
    <source>
        <dbReference type="ARBA" id="ARBA00023136"/>
    </source>
</evidence>
<feature type="transmembrane region" description="Helical" evidence="6">
    <location>
        <begin position="174"/>
        <end position="196"/>
    </location>
</feature>
<gene>
    <name evidence="7" type="ORF">JGU71_17835</name>
</gene>
<feature type="transmembrane region" description="Helical" evidence="6">
    <location>
        <begin position="395"/>
        <end position="418"/>
    </location>
</feature>
<dbReference type="EMBL" id="JAEMNV010000005">
    <property type="protein sequence ID" value="MBJ8340756.1"/>
    <property type="molecule type" value="Genomic_DNA"/>
</dbReference>
<dbReference type="Pfam" id="PF13520">
    <property type="entry name" value="AA_permease_2"/>
    <property type="match status" value="1"/>
</dbReference>
<dbReference type="AlphaFoldDB" id="A0A934U4U1"/>
<evidence type="ECO:0000256" key="4">
    <source>
        <dbReference type="ARBA" id="ARBA00022989"/>
    </source>
</evidence>
<dbReference type="GO" id="GO:0022857">
    <property type="term" value="F:transmembrane transporter activity"/>
    <property type="evidence" value="ECO:0007669"/>
    <property type="project" value="InterPro"/>
</dbReference>
<dbReference type="InterPro" id="IPR002293">
    <property type="entry name" value="AA/rel_permease1"/>
</dbReference>
<reference evidence="7" key="1">
    <citation type="submission" date="2020-12" db="EMBL/GenBank/DDBJ databases">
        <title>Antrihabitans popcorni sp. nov. and Antrihabitans auranticaus sp. nov., isolated from a larva cave.</title>
        <authorList>
            <person name="Lee S.D."/>
            <person name="Kim I.S."/>
        </authorList>
    </citation>
    <scope>NUCLEOTIDE SEQUENCE</scope>
    <source>
        <strain evidence="7">YC3-6</strain>
    </source>
</reference>
<evidence type="ECO:0000256" key="3">
    <source>
        <dbReference type="ARBA" id="ARBA00022692"/>
    </source>
</evidence>
<keyword evidence="3 6" id="KW-0812">Transmembrane</keyword>
<feature type="transmembrane region" description="Helical" evidence="6">
    <location>
        <begin position="104"/>
        <end position="124"/>
    </location>
</feature>